<sequence length="231" mass="23256">MIPMSNESMPQVPAEQPKPALPQFDPSGPETADDTQHLPTAATSEIPVTPPSTPYAYAVSPGAAAPIAGPGVPLSPTGLPVRENGNSGDGSRWSAKKTAVTAGLALLLTSAGAVAAAAAMPSGSTGDDGGFRGPGGGRNFQFPGGQRGLQNQQGQQGLQGLQNQQGTTPQQLPNLQNGGGLNGIDPNQLSQLDPQDLLQQLGQGGPGSDPFSDDQDQDDSGSSTPDSARTT</sequence>
<reference evidence="3" key="1">
    <citation type="journal article" date="2019" name="Int. J. Syst. Evol. Microbiol.">
        <title>The Global Catalogue of Microorganisms (GCM) 10K type strain sequencing project: providing services to taxonomists for standard genome sequencing and annotation.</title>
        <authorList>
            <consortium name="The Broad Institute Genomics Platform"/>
            <consortium name="The Broad Institute Genome Sequencing Center for Infectious Disease"/>
            <person name="Wu L."/>
            <person name="Ma J."/>
        </authorList>
    </citation>
    <scope>NUCLEOTIDE SEQUENCE [LARGE SCALE GENOMIC DNA]</scope>
    <source>
        <strain evidence="3">JCM 1365</strain>
    </source>
</reference>
<feature type="compositionally biased region" description="Low complexity" evidence="1">
    <location>
        <begin position="54"/>
        <end position="72"/>
    </location>
</feature>
<dbReference type="EMBL" id="BMNZ01000005">
    <property type="protein sequence ID" value="GGN01167.1"/>
    <property type="molecule type" value="Genomic_DNA"/>
</dbReference>
<comment type="caution">
    <text evidence="2">The sequence shown here is derived from an EMBL/GenBank/DDBJ whole genome shotgun (WGS) entry which is preliminary data.</text>
</comment>
<keyword evidence="3" id="KW-1185">Reference proteome</keyword>
<feature type="region of interest" description="Disordered" evidence="1">
    <location>
        <begin position="115"/>
        <end position="231"/>
    </location>
</feature>
<feature type="compositionally biased region" description="Low complexity" evidence="1">
    <location>
        <begin position="220"/>
        <end position="231"/>
    </location>
</feature>
<proteinExistence type="predicted"/>
<gene>
    <name evidence="2" type="ORF">GCM10009721_30460</name>
</gene>
<evidence type="ECO:0000313" key="3">
    <source>
        <dbReference type="Proteomes" id="UP000623461"/>
    </source>
</evidence>
<feature type="region of interest" description="Disordered" evidence="1">
    <location>
        <begin position="1"/>
        <end position="96"/>
    </location>
</feature>
<feature type="compositionally biased region" description="Low complexity" evidence="1">
    <location>
        <begin position="139"/>
        <end position="176"/>
    </location>
</feature>
<evidence type="ECO:0000256" key="1">
    <source>
        <dbReference type="SAM" id="MobiDB-lite"/>
    </source>
</evidence>
<accession>A0ABQ2I5J6</accession>
<protein>
    <submittedName>
        <fullName evidence="2">Uncharacterized protein</fullName>
    </submittedName>
</protein>
<name>A0ABQ2I5J6_9MICO</name>
<dbReference type="Proteomes" id="UP000623461">
    <property type="component" value="Unassembled WGS sequence"/>
</dbReference>
<feature type="compositionally biased region" description="Gly residues" evidence="1">
    <location>
        <begin position="126"/>
        <end position="138"/>
    </location>
</feature>
<organism evidence="2 3">
    <name type="scientific">Terrabacter tumescens</name>
    <dbReference type="NCBI Taxonomy" id="60443"/>
    <lineage>
        <taxon>Bacteria</taxon>
        <taxon>Bacillati</taxon>
        <taxon>Actinomycetota</taxon>
        <taxon>Actinomycetes</taxon>
        <taxon>Micrococcales</taxon>
        <taxon>Intrasporangiaceae</taxon>
        <taxon>Terrabacter</taxon>
    </lineage>
</organism>
<evidence type="ECO:0000313" key="2">
    <source>
        <dbReference type="EMBL" id="GGN01167.1"/>
    </source>
</evidence>
<feature type="compositionally biased region" description="Low complexity" evidence="1">
    <location>
        <begin position="183"/>
        <end position="201"/>
    </location>
</feature>